<keyword evidence="2" id="KW-0812">Transmembrane</keyword>
<dbReference type="OMA" id="MSWFTEM"/>
<protein>
    <recommendedName>
        <fullName evidence="3">LysM domain-containing protein</fullName>
    </recommendedName>
</protein>
<feature type="transmembrane region" description="Helical" evidence="2">
    <location>
        <begin position="83"/>
        <end position="102"/>
    </location>
</feature>
<reference evidence="4 5" key="1">
    <citation type="submission" date="2016-05" db="EMBL/GenBank/DDBJ databases">
        <title>Comparative analysis of secretome profiles of manganese(II)-oxidizing ascomycete fungi.</title>
        <authorList>
            <consortium name="DOE Joint Genome Institute"/>
            <person name="Zeiner C.A."/>
            <person name="Purvine S.O."/>
            <person name="Zink E.M."/>
            <person name="Wu S."/>
            <person name="Pasa-Tolic L."/>
            <person name="Chaput D.L."/>
            <person name="Haridas S."/>
            <person name="Grigoriev I.V."/>
            <person name="Santelli C.M."/>
            <person name="Hansel C.M."/>
        </authorList>
    </citation>
    <scope>NUCLEOTIDE SEQUENCE [LARGE SCALE GENOMIC DNA]</scope>
    <source>
        <strain evidence="4 5">SRC1lrK2f</strain>
    </source>
</reference>
<proteinExistence type="predicted"/>
<accession>A0A177DFD2</accession>
<dbReference type="AlphaFoldDB" id="A0A177DFD2"/>
<feature type="region of interest" description="Disordered" evidence="1">
    <location>
        <begin position="41"/>
        <end position="66"/>
    </location>
</feature>
<dbReference type="InterPro" id="IPR036779">
    <property type="entry name" value="LysM_dom_sf"/>
</dbReference>
<organism evidence="4 5">
    <name type="scientific">Alternaria alternata</name>
    <name type="common">Alternaria rot fungus</name>
    <name type="synonym">Torula alternata</name>
    <dbReference type="NCBI Taxonomy" id="5599"/>
    <lineage>
        <taxon>Eukaryota</taxon>
        <taxon>Fungi</taxon>
        <taxon>Dikarya</taxon>
        <taxon>Ascomycota</taxon>
        <taxon>Pezizomycotina</taxon>
        <taxon>Dothideomycetes</taxon>
        <taxon>Pleosporomycetidae</taxon>
        <taxon>Pleosporales</taxon>
        <taxon>Pleosporineae</taxon>
        <taxon>Pleosporaceae</taxon>
        <taxon>Alternaria</taxon>
        <taxon>Alternaria sect. Alternaria</taxon>
        <taxon>Alternaria alternata complex</taxon>
    </lineage>
</organism>
<keyword evidence="5" id="KW-1185">Reference proteome</keyword>
<dbReference type="SUPFAM" id="SSF54106">
    <property type="entry name" value="LysM domain"/>
    <property type="match status" value="1"/>
</dbReference>
<gene>
    <name evidence="4" type="ORF">CC77DRAFT_1063528</name>
</gene>
<dbReference type="KEGG" id="aalt:CC77DRAFT_1063528"/>
<dbReference type="PROSITE" id="PS51782">
    <property type="entry name" value="LYSM"/>
    <property type="match status" value="1"/>
</dbReference>
<feature type="domain" description="LysM" evidence="3">
    <location>
        <begin position="118"/>
        <end position="164"/>
    </location>
</feature>
<dbReference type="Proteomes" id="UP000077248">
    <property type="component" value="Unassembled WGS sequence"/>
</dbReference>
<dbReference type="Gene3D" id="3.10.350.10">
    <property type="entry name" value="LysM domain"/>
    <property type="match status" value="1"/>
</dbReference>
<keyword evidence="2" id="KW-1133">Transmembrane helix</keyword>
<dbReference type="SMART" id="SM00257">
    <property type="entry name" value="LysM"/>
    <property type="match status" value="1"/>
</dbReference>
<dbReference type="Pfam" id="PF01476">
    <property type="entry name" value="LysM"/>
    <property type="match status" value="1"/>
</dbReference>
<evidence type="ECO:0000313" key="4">
    <source>
        <dbReference type="EMBL" id="OAG18196.1"/>
    </source>
</evidence>
<evidence type="ECO:0000259" key="3">
    <source>
        <dbReference type="PROSITE" id="PS51782"/>
    </source>
</evidence>
<evidence type="ECO:0000313" key="5">
    <source>
        <dbReference type="Proteomes" id="UP000077248"/>
    </source>
</evidence>
<dbReference type="RefSeq" id="XP_018383617.1">
    <property type="nucleotide sequence ID" value="XM_018528634.1"/>
</dbReference>
<dbReference type="GeneID" id="29114228"/>
<dbReference type="EMBL" id="KV441484">
    <property type="protein sequence ID" value="OAG18196.1"/>
    <property type="molecule type" value="Genomic_DNA"/>
</dbReference>
<evidence type="ECO:0000256" key="2">
    <source>
        <dbReference type="SAM" id="Phobius"/>
    </source>
</evidence>
<evidence type="ECO:0000256" key="1">
    <source>
        <dbReference type="SAM" id="MobiDB-lite"/>
    </source>
</evidence>
<dbReference type="InterPro" id="IPR018392">
    <property type="entry name" value="LysM"/>
</dbReference>
<keyword evidence="2" id="KW-0472">Membrane</keyword>
<name>A0A177DFD2_ALTAL</name>
<dbReference type="CDD" id="cd00118">
    <property type="entry name" value="LysM"/>
    <property type="match status" value="1"/>
</dbReference>
<dbReference type="VEuPathDB" id="FungiDB:CC77DRAFT_1063528"/>
<sequence>MGRWTDMDSDAERLPDGFERIGYDADTQTYTFRDASGRVYESEPGNRYGELRATGERSQPISDEERLEQHEAIEKDNRSAVRMMLPFALLVLVFLFLVFKLVDKSEDTYVSACGKGNRQAYISKGDTCWALAEAHGISVDDFLSLRGNEGVDCDKLRIGWGICVPTTG</sequence>